<sequence length="472" mass="53396">MKKLLLLASVFGLLMLTNACRKSGSDSQEAETITTPDSSLAGNMAKPPMPEWARNATIYEVNIRQFSQEGTFKAVEEQLPRLKELGVDILWFMPVHPSGKAKPEDSLGSPYAVTNYMAVDSAYGETADFKALVKRAHDLGLRVIMDWVPNHTSWEHPWVKAHPEFYTKINGKIASPLDDKGKPSDLTYVADLNYDNAAMRLEMIKAMKYWVKECDIDGFRCGVAGMIPGDFWAQARPALDSVKTMFMLAEWEDDPNQFSTFNMNYGWGMYTVLKAIAQGARPATSIDTLIAHNRKKFPPWYFQMLFTQNQDINRKFGTLKEIFGQGAETFVVLTSTLEGMPLVYNGMEASLEKRLSLSERDPISWGDYSKAGFYKSLLTLKHRNRALWNGTAGGRANKIPTDHDEAVYAFSRVKENDRIVVITNLTDQPQLIRLTGEGFDGIYTEIFTRQPTELKSGMSFSLKPWEYRVYTN</sequence>
<keyword evidence="5" id="KW-1185">Reference proteome</keyword>
<proteinExistence type="predicted"/>
<dbReference type="Pfam" id="PF16657">
    <property type="entry name" value="Malt_amylase_C"/>
    <property type="match status" value="1"/>
</dbReference>
<dbReference type="GO" id="GO:0004556">
    <property type="term" value="F:alpha-amylase activity"/>
    <property type="evidence" value="ECO:0007669"/>
    <property type="project" value="TreeGrafter"/>
</dbReference>
<reference evidence="4 5" key="1">
    <citation type="submission" date="2016-10" db="EMBL/GenBank/DDBJ databases">
        <title>Arsenicibacter rosenii gen. nov., sp. nov., an efficient arsenic-methylating bacterium isolated from an arsenic-contaminated paddy soil.</title>
        <authorList>
            <person name="Huang K."/>
        </authorList>
    </citation>
    <scope>NUCLEOTIDE SEQUENCE [LARGE SCALE GENOMIC DNA]</scope>
    <source>
        <strain evidence="4 5">SM-1</strain>
    </source>
</reference>
<dbReference type="RefSeq" id="WP_071503136.1">
    <property type="nucleotide sequence ID" value="NZ_MORL01000004.1"/>
</dbReference>
<dbReference type="InterPro" id="IPR017853">
    <property type="entry name" value="GH"/>
</dbReference>
<dbReference type="InterPro" id="IPR013780">
    <property type="entry name" value="Glyco_hydro_b"/>
</dbReference>
<dbReference type="SUPFAM" id="SSF51011">
    <property type="entry name" value="Glycosyl hydrolase domain"/>
    <property type="match status" value="1"/>
</dbReference>
<feature type="domain" description="Glycosyl hydrolase family 13 catalytic" evidence="3">
    <location>
        <begin position="60"/>
        <end position="381"/>
    </location>
</feature>
<comment type="caution">
    <text evidence="4">The sequence shown here is derived from an EMBL/GenBank/DDBJ whole genome shotgun (WGS) entry which is preliminary data.</text>
</comment>
<evidence type="ECO:0000256" key="1">
    <source>
        <dbReference type="SAM" id="MobiDB-lite"/>
    </source>
</evidence>
<dbReference type="SMART" id="SM00642">
    <property type="entry name" value="Aamy"/>
    <property type="match status" value="1"/>
</dbReference>
<dbReference type="GO" id="GO:0009313">
    <property type="term" value="P:oligosaccharide catabolic process"/>
    <property type="evidence" value="ECO:0007669"/>
    <property type="project" value="TreeGrafter"/>
</dbReference>
<feature type="signal peptide" evidence="2">
    <location>
        <begin position="1"/>
        <end position="21"/>
    </location>
</feature>
<dbReference type="PANTHER" id="PTHR10357:SF205">
    <property type="entry name" value="O-GLYCOSYL HYDROLASE FAMILY 13"/>
    <property type="match status" value="1"/>
</dbReference>
<organism evidence="4 5">
    <name type="scientific">Arsenicibacter rosenii</name>
    <dbReference type="NCBI Taxonomy" id="1750698"/>
    <lineage>
        <taxon>Bacteria</taxon>
        <taxon>Pseudomonadati</taxon>
        <taxon>Bacteroidota</taxon>
        <taxon>Cytophagia</taxon>
        <taxon>Cytophagales</taxon>
        <taxon>Spirosomataceae</taxon>
        <taxon>Arsenicibacter</taxon>
    </lineage>
</organism>
<dbReference type="AlphaFoldDB" id="A0A1S2VL14"/>
<dbReference type="OrthoDB" id="9806009at2"/>
<name>A0A1S2VL14_9BACT</name>
<evidence type="ECO:0000313" key="4">
    <source>
        <dbReference type="EMBL" id="OIN59454.1"/>
    </source>
</evidence>
<dbReference type="Proteomes" id="UP000181790">
    <property type="component" value="Unassembled WGS sequence"/>
</dbReference>
<dbReference type="EMBL" id="MORL01000004">
    <property type="protein sequence ID" value="OIN59454.1"/>
    <property type="molecule type" value="Genomic_DNA"/>
</dbReference>
<dbReference type="InterPro" id="IPR006047">
    <property type="entry name" value="GH13_cat_dom"/>
</dbReference>
<feature type="region of interest" description="Disordered" evidence="1">
    <location>
        <begin position="25"/>
        <end position="46"/>
    </location>
</feature>
<evidence type="ECO:0000313" key="5">
    <source>
        <dbReference type="Proteomes" id="UP000181790"/>
    </source>
</evidence>
<evidence type="ECO:0000256" key="2">
    <source>
        <dbReference type="SAM" id="SignalP"/>
    </source>
</evidence>
<feature type="chain" id="PRO_5010178637" evidence="2">
    <location>
        <begin position="22"/>
        <end position="472"/>
    </location>
</feature>
<dbReference type="Gene3D" id="2.60.40.1180">
    <property type="entry name" value="Golgi alpha-mannosidase II"/>
    <property type="match status" value="1"/>
</dbReference>
<dbReference type="PANTHER" id="PTHR10357">
    <property type="entry name" value="ALPHA-AMYLASE FAMILY MEMBER"/>
    <property type="match status" value="1"/>
</dbReference>
<dbReference type="Pfam" id="PF00128">
    <property type="entry name" value="Alpha-amylase"/>
    <property type="match status" value="2"/>
</dbReference>
<dbReference type="InterPro" id="IPR032091">
    <property type="entry name" value="Malt_amylase-like_C"/>
</dbReference>
<dbReference type="SUPFAM" id="SSF51445">
    <property type="entry name" value="(Trans)glycosidases"/>
    <property type="match status" value="1"/>
</dbReference>
<dbReference type="CDD" id="cd11313">
    <property type="entry name" value="AmyAc_arch_bac_AmyA"/>
    <property type="match status" value="1"/>
</dbReference>
<feature type="compositionally biased region" description="Polar residues" evidence="1">
    <location>
        <begin position="25"/>
        <end position="41"/>
    </location>
</feature>
<accession>A0A1S2VL14</accession>
<gene>
    <name evidence="4" type="ORF">BLX24_10820</name>
</gene>
<dbReference type="Gene3D" id="3.20.20.80">
    <property type="entry name" value="Glycosidases"/>
    <property type="match status" value="1"/>
</dbReference>
<protein>
    <submittedName>
        <fullName evidence="4">Alpha-amylase</fullName>
    </submittedName>
</protein>
<evidence type="ECO:0000259" key="3">
    <source>
        <dbReference type="SMART" id="SM00642"/>
    </source>
</evidence>
<keyword evidence="2" id="KW-0732">Signal</keyword>